<dbReference type="InterPro" id="IPR050882">
    <property type="entry name" value="Prepilin_peptidase/N-MTase"/>
</dbReference>
<organism evidence="22 23">
    <name type="scientific">Rugamonas rubra</name>
    <dbReference type="NCBI Taxonomy" id="758825"/>
    <lineage>
        <taxon>Bacteria</taxon>
        <taxon>Pseudomonadati</taxon>
        <taxon>Pseudomonadota</taxon>
        <taxon>Betaproteobacteria</taxon>
        <taxon>Burkholderiales</taxon>
        <taxon>Oxalobacteraceae</taxon>
        <taxon>Telluria group</taxon>
        <taxon>Rugamonas</taxon>
    </lineage>
</organism>
<evidence type="ECO:0000256" key="9">
    <source>
        <dbReference type="ARBA" id="ARBA00022692"/>
    </source>
</evidence>
<evidence type="ECO:0000256" key="3">
    <source>
        <dbReference type="ARBA" id="ARBA00022475"/>
    </source>
</evidence>
<protein>
    <recommendedName>
        <fullName evidence="16 18">Prepilin leader peptidase/N-methyltransferase</fullName>
        <ecNumber evidence="18">2.1.1.-</ecNumber>
        <ecNumber evidence="15 18">3.4.23.43</ecNumber>
    </recommendedName>
</protein>
<dbReference type="PANTHER" id="PTHR30487:SF0">
    <property type="entry name" value="PREPILIN LEADER PEPTIDASE_N-METHYLTRANSFERASE-RELATED"/>
    <property type="match status" value="1"/>
</dbReference>
<evidence type="ECO:0000256" key="10">
    <source>
        <dbReference type="ARBA" id="ARBA00022801"/>
    </source>
</evidence>
<keyword evidence="10 18" id="KW-0378">Hydrolase</keyword>
<keyword evidence="7 18" id="KW-0808">Transferase</keyword>
<feature type="domain" description="Prepilin type IV endopeptidase peptidase" evidence="20">
    <location>
        <begin position="137"/>
        <end position="246"/>
    </location>
</feature>
<dbReference type="EC" id="2.1.1.-" evidence="18"/>
<dbReference type="STRING" id="758825.SAMN02982985_02771"/>
<feature type="transmembrane region" description="Helical" evidence="19">
    <location>
        <begin position="14"/>
        <end position="36"/>
    </location>
</feature>
<evidence type="ECO:0000256" key="14">
    <source>
        <dbReference type="ARBA" id="ARBA00050401"/>
    </source>
</evidence>
<evidence type="ECO:0000259" key="20">
    <source>
        <dbReference type="Pfam" id="PF01478"/>
    </source>
</evidence>
<evidence type="ECO:0000256" key="15">
    <source>
        <dbReference type="ARBA" id="ARBA00067082"/>
    </source>
</evidence>
<evidence type="ECO:0000256" key="12">
    <source>
        <dbReference type="ARBA" id="ARBA00023136"/>
    </source>
</evidence>
<evidence type="ECO:0000256" key="7">
    <source>
        <dbReference type="ARBA" id="ARBA00022679"/>
    </source>
</evidence>
<keyword evidence="12 19" id="KW-0472">Membrane</keyword>
<keyword evidence="4" id="KW-0997">Cell inner membrane</keyword>
<dbReference type="GO" id="GO:0004190">
    <property type="term" value="F:aspartic-type endopeptidase activity"/>
    <property type="evidence" value="ECO:0007669"/>
    <property type="project" value="UniProtKB-EC"/>
</dbReference>
<sequence length="289" mass="31008">MSPHPLLFAAPADFAISLLAGLFGLLIGSFLNVVIYRVPKMMQRESDNYVAVESGREAPHAERFNLMVPRSACPHCGHQITALENIPLLSWLVLRGKCSACRAPISPRYPAVELLTGLLSALLVWRLGSGWAGLAALFFLYSLIAMTFIDADTQLLPDDLTYPLLWAGLLVNLNGTFVPLHDAVVGAAAGYLALWSIYWLFKLATGKEGMGYGDFKLLAALGAWLGWAMLPTIILLSSVVGALVGISLIVFARHGRNNPIPFGPYLAAAGLIAILYGNSISAFTLGLLG</sequence>
<evidence type="ECO:0000256" key="11">
    <source>
        <dbReference type="ARBA" id="ARBA00022989"/>
    </source>
</evidence>
<dbReference type="RefSeq" id="WP_093388276.1">
    <property type="nucleotide sequence ID" value="NZ_FOTW01000012.1"/>
</dbReference>
<comment type="function">
    <text evidence="18">Plays an essential role in type IV pili and type II pseudopili formation by proteolytically removing the leader sequence from substrate proteins and subsequently monomethylating the alpha-amino group of the newly exposed N-terminal phenylalanine.</text>
</comment>
<feature type="transmembrane region" description="Helical" evidence="19">
    <location>
        <begin position="264"/>
        <end position="288"/>
    </location>
</feature>
<evidence type="ECO:0000256" key="17">
    <source>
        <dbReference type="RuleBase" id="RU003793"/>
    </source>
</evidence>
<gene>
    <name evidence="22" type="ORF">SAMN02982985_02771</name>
</gene>
<accession>A0A1I4N5G7</accession>
<keyword evidence="13 18" id="KW-0511">Multifunctional enzyme</keyword>
<keyword evidence="8" id="KW-0949">S-adenosyl-L-methionine</keyword>
<feature type="transmembrane region" description="Helical" evidence="19">
    <location>
        <begin position="131"/>
        <end position="148"/>
    </location>
</feature>
<dbReference type="InterPro" id="IPR014032">
    <property type="entry name" value="Peptidase_A24A_bac"/>
</dbReference>
<dbReference type="Pfam" id="PF06750">
    <property type="entry name" value="A24_N_bact"/>
    <property type="match status" value="1"/>
</dbReference>
<evidence type="ECO:0000313" key="22">
    <source>
        <dbReference type="EMBL" id="SFM10566.1"/>
    </source>
</evidence>
<dbReference type="EMBL" id="FOTW01000012">
    <property type="protein sequence ID" value="SFM10566.1"/>
    <property type="molecule type" value="Genomic_DNA"/>
</dbReference>
<reference evidence="22 23" key="1">
    <citation type="submission" date="2016-10" db="EMBL/GenBank/DDBJ databases">
        <authorList>
            <person name="de Groot N.N."/>
        </authorList>
    </citation>
    <scope>NUCLEOTIDE SEQUENCE [LARGE SCALE GENOMIC DNA]</scope>
    <source>
        <strain evidence="22 23">ATCC 43154</strain>
    </source>
</reference>
<feature type="transmembrane region" description="Helical" evidence="19">
    <location>
        <begin position="183"/>
        <end position="201"/>
    </location>
</feature>
<comment type="similarity">
    <text evidence="2 17">Belongs to the peptidase A24 family.</text>
</comment>
<dbReference type="PRINTS" id="PR00864">
    <property type="entry name" value="PREPILNPTASE"/>
</dbReference>
<dbReference type="EC" id="3.4.23.43" evidence="15 18"/>
<evidence type="ECO:0000256" key="13">
    <source>
        <dbReference type="ARBA" id="ARBA00023268"/>
    </source>
</evidence>
<evidence type="ECO:0000256" key="5">
    <source>
        <dbReference type="ARBA" id="ARBA00022603"/>
    </source>
</evidence>
<keyword evidence="11 19" id="KW-1133">Transmembrane helix</keyword>
<keyword evidence="5 18" id="KW-0489">Methyltransferase</keyword>
<keyword evidence="9 18" id="KW-0812">Transmembrane</keyword>
<evidence type="ECO:0000256" key="1">
    <source>
        <dbReference type="ARBA" id="ARBA00004429"/>
    </source>
</evidence>
<evidence type="ECO:0000259" key="21">
    <source>
        <dbReference type="Pfam" id="PF06750"/>
    </source>
</evidence>
<dbReference type="Proteomes" id="UP000199470">
    <property type="component" value="Unassembled WGS sequence"/>
</dbReference>
<dbReference type="GO" id="GO:0005886">
    <property type="term" value="C:plasma membrane"/>
    <property type="evidence" value="ECO:0007669"/>
    <property type="project" value="UniProtKB-SubCell"/>
</dbReference>
<evidence type="ECO:0000256" key="4">
    <source>
        <dbReference type="ARBA" id="ARBA00022519"/>
    </source>
</evidence>
<evidence type="ECO:0000256" key="16">
    <source>
        <dbReference type="ARBA" id="ARBA00071870"/>
    </source>
</evidence>
<keyword evidence="6 18" id="KW-0645">Protease</keyword>
<feature type="transmembrane region" description="Helical" evidence="19">
    <location>
        <begin position="221"/>
        <end position="252"/>
    </location>
</feature>
<dbReference type="GO" id="GO:0006465">
    <property type="term" value="P:signal peptide processing"/>
    <property type="evidence" value="ECO:0007669"/>
    <property type="project" value="TreeGrafter"/>
</dbReference>
<dbReference type="InterPro" id="IPR000045">
    <property type="entry name" value="Prepilin_IV_endopep_pep"/>
</dbReference>
<comment type="subcellular location">
    <subcellularLocation>
        <location evidence="1">Cell inner membrane</location>
        <topology evidence="1">Multi-pass membrane protein</topology>
    </subcellularLocation>
    <subcellularLocation>
        <location evidence="18">Cell membrane</location>
        <topology evidence="18">Multi-pass membrane protein</topology>
    </subcellularLocation>
</comment>
<evidence type="ECO:0000256" key="2">
    <source>
        <dbReference type="ARBA" id="ARBA00005801"/>
    </source>
</evidence>
<feature type="domain" description="Prepilin peptidase A24 N-terminal" evidence="21">
    <location>
        <begin position="22"/>
        <end position="126"/>
    </location>
</feature>
<dbReference type="GO" id="GO:0008168">
    <property type="term" value="F:methyltransferase activity"/>
    <property type="evidence" value="ECO:0007669"/>
    <property type="project" value="UniProtKB-KW"/>
</dbReference>
<dbReference type="GO" id="GO:0032259">
    <property type="term" value="P:methylation"/>
    <property type="evidence" value="ECO:0007669"/>
    <property type="project" value="UniProtKB-KW"/>
</dbReference>
<dbReference type="FunFam" id="1.20.120.1220:FF:000001">
    <property type="entry name" value="Type 4 prepilin-like proteins leader peptide-processing enzyme"/>
    <property type="match status" value="1"/>
</dbReference>
<comment type="catalytic activity">
    <reaction evidence="14 18">
        <text>Typically cleaves a -Gly-|-Phe- bond to release an N-terminal, basic peptide of 5-8 residues from type IV prepilin, and then N-methylates the new N-terminal amino group, the methyl donor being S-adenosyl-L-methionine.</text>
        <dbReference type="EC" id="3.4.23.43"/>
    </reaction>
</comment>
<evidence type="ECO:0000256" key="6">
    <source>
        <dbReference type="ARBA" id="ARBA00022670"/>
    </source>
</evidence>
<proteinExistence type="inferred from homology"/>
<dbReference type="AlphaFoldDB" id="A0A1I4N5G7"/>
<dbReference type="OrthoDB" id="9789291at2"/>
<keyword evidence="3" id="KW-1003">Cell membrane</keyword>
<evidence type="ECO:0000256" key="18">
    <source>
        <dbReference type="RuleBase" id="RU003794"/>
    </source>
</evidence>
<dbReference type="Pfam" id="PF01478">
    <property type="entry name" value="Peptidase_A24"/>
    <property type="match status" value="1"/>
</dbReference>
<keyword evidence="23" id="KW-1185">Reference proteome</keyword>
<dbReference type="Gene3D" id="1.20.120.1220">
    <property type="match status" value="1"/>
</dbReference>
<name>A0A1I4N5G7_9BURK</name>
<evidence type="ECO:0000256" key="19">
    <source>
        <dbReference type="SAM" id="Phobius"/>
    </source>
</evidence>
<dbReference type="PANTHER" id="PTHR30487">
    <property type="entry name" value="TYPE 4 PREPILIN-LIKE PROTEINS LEADER PEPTIDE-PROCESSING ENZYME"/>
    <property type="match status" value="1"/>
</dbReference>
<evidence type="ECO:0000313" key="23">
    <source>
        <dbReference type="Proteomes" id="UP000199470"/>
    </source>
</evidence>
<dbReference type="InterPro" id="IPR010627">
    <property type="entry name" value="Prepilin_pept_A24_N"/>
</dbReference>
<evidence type="ECO:0000256" key="8">
    <source>
        <dbReference type="ARBA" id="ARBA00022691"/>
    </source>
</evidence>